<feature type="transmembrane region" description="Helical" evidence="1">
    <location>
        <begin position="447"/>
        <end position="468"/>
    </location>
</feature>
<dbReference type="EMBL" id="LFJC01000003">
    <property type="protein sequence ID" value="PIT02566.1"/>
    <property type="molecule type" value="Genomic_DNA"/>
</dbReference>
<keyword evidence="3" id="KW-1185">Reference proteome</keyword>
<sequence length="475" mass="51449">MMGVIVLLHRWLGVAFCLLFAMWFATGIVMHFVPFPSLTEAERFAGLAPLDPTAARIAVADAVAASGIPDATRVRLIQRGDGPVYIVSMAAHLRAVRATDGQDASVRSADLALAIAGAHARQRGLDAAHAALVARAAFDQWSVPNGFDRHRPLFRVALGDATGTEVYVSSRTGEVVLDTTRSERGWNLVGSVLHWIYPTVLRSDWALWDGVVWTLSLLALIAALLGAVLGIVRIRMRSGRLATPYRGWHALHHVLGLAAMVFVLSWIFSGWLSMDHGRLFSRGQLTGPEADAANAVPDWAAASLLDRVKLPPSVREAEWFASGGEVYRRDRLALDAQALVRTEDASDAGQGGFLSAREVRGLTTRLAADCGIPGILAGNDDYPARSTVPGAPVYRSHCGEVWFDIDSADGTVLQRLDASRRAYRWAYGALHTLDFPSLLARPLLRDILIVALCGLGLAFSVTGMVIGWRRLLLSR</sequence>
<keyword evidence="1" id="KW-0472">Membrane</keyword>
<evidence type="ECO:0000313" key="3">
    <source>
        <dbReference type="Proteomes" id="UP000228930"/>
    </source>
</evidence>
<feature type="transmembrane region" description="Helical" evidence="1">
    <location>
        <begin position="211"/>
        <end position="232"/>
    </location>
</feature>
<feature type="transmembrane region" description="Helical" evidence="1">
    <location>
        <begin position="253"/>
        <end position="272"/>
    </location>
</feature>
<proteinExistence type="predicted"/>
<dbReference type="PANTHER" id="PTHR34219">
    <property type="entry name" value="IRON-REGULATED INNER MEMBRANE PROTEIN-RELATED"/>
    <property type="match status" value="1"/>
</dbReference>
<comment type="caution">
    <text evidence="2">The sequence shown here is derived from an EMBL/GenBank/DDBJ whole genome shotgun (WGS) entry which is preliminary data.</text>
</comment>
<feature type="transmembrane region" description="Helical" evidence="1">
    <location>
        <begin position="12"/>
        <end position="33"/>
    </location>
</feature>
<name>A0A2M6UD95_9BRAD</name>
<accession>A0A2M6UD95</accession>
<protein>
    <recommendedName>
        <fullName evidence="4">Peptidase</fullName>
    </recommendedName>
</protein>
<dbReference type="Pfam" id="PF03929">
    <property type="entry name" value="PepSY_TM"/>
    <property type="match status" value="1"/>
</dbReference>
<organism evidence="2 3">
    <name type="scientific">Bradyrhizobium nitroreducens</name>
    <dbReference type="NCBI Taxonomy" id="709803"/>
    <lineage>
        <taxon>Bacteria</taxon>
        <taxon>Pseudomonadati</taxon>
        <taxon>Pseudomonadota</taxon>
        <taxon>Alphaproteobacteria</taxon>
        <taxon>Hyphomicrobiales</taxon>
        <taxon>Nitrobacteraceae</taxon>
        <taxon>Bradyrhizobium</taxon>
    </lineage>
</organism>
<evidence type="ECO:0008006" key="4">
    <source>
        <dbReference type="Google" id="ProtNLM"/>
    </source>
</evidence>
<dbReference type="Proteomes" id="UP000228930">
    <property type="component" value="Unassembled WGS sequence"/>
</dbReference>
<dbReference type="InterPro" id="IPR005625">
    <property type="entry name" value="PepSY-ass_TM"/>
</dbReference>
<dbReference type="RefSeq" id="WP_100177754.1">
    <property type="nucleotide sequence ID" value="NZ_LFJC01000003.1"/>
</dbReference>
<dbReference type="PANTHER" id="PTHR34219:SF6">
    <property type="entry name" value="BLR3280 PROTEIN"/>
    <property type="match status" value="1"/>
</dbReference>
<reference evidence="2 3" key="1">
    <citation type="submission" date="2015-06" db="EMBL/GenBank/DDBJ databases">
        <title>Comparative genome analysis of nirS-carrying Bradyrhizobium sp. strains.</title>
        <authorList>
            <person name="Ishii S."/>
            <person name="Jang J."/>
            <person name="Nishizawa T."/>
            <person name="Senoo K."/>
        </authorList>
    </citation>
    <scope>NUCLEOTIDE SEQUENCE [LARGE SCALE GENOMIC DNA]</scope>
    <source>
        <strain evidence="2 3">TSA1</strain>
    </source>
</reference>
<keyword evidence="1" id="KW-1133">Transmembrane helix</keyword>
<evidence type="ECO:0000256" key="1">
    <source>
        <dbReference type="SAM" id="Phobius"/>
    </source>
</evidence>
<dbReference type="AlphaFoldDB" id="A0A2M6UD95"/>
<evidence type="ECO:0000313" key="2">
    <source>
        <dbReference type="EMBL" id="PIT02566.1"/>
    </source>
</evidence>
<gene>
    <name evidence="2" type="ORF">TSA1_18740</name>
</gene>
<keyword evidence="1" id="KW-0812">Transmembrane</keyword>